<dbReference type="EMBL" id="CP132976">
    <property type="protein sequence ID" value="WMD23078.1"/>
    <property type="molecule type" value="Genomic_DNA"/>
</dbReference>
<dbReference type="Proteomes" id="UP001234798">
    <property type="component" value="Chromosome"/>
</dbReference>
<evidence type="ECO:0000313" key="1">
    <source>
        <dbReference type="EMBL" id="WMD23078.1"/>
    </source>
</evidence>
<accession>A0ABY9M7V8</accession>
<evidence type="ECO:0000313" key="2">
    <source>
        <dbReference type="Proteomes" id="UP001234798"/>
    </source>
</evidence>
<protein>
    <submittedName>
        <fullName evidence="1">Uncharacterized protein</fullName>
    </submittedName>
</protein>
<sequence>MNNPRSTDSVTVTDIQCTAHRALYEQLTTERARWTPELDRCVRAYFELQSPPSPEDSPLQMFANYGTSLGIAQSLHAMGCISEHALGHMARFASNQMARKLLPWNGRAFEVASGYGTPHETPSYH</sequence>
<name>A0ABY9M7V8_9BURK</name>
<dbReference type="RefSeq" id="WP_306948709.1">
    <property type="nucleotide sequence ID" value="NZ_CP132976.1"/>
</dbReference>
<keyword evidence="2" id="KW-1185">Reference proteome</keyword>
<organism evidence="1 2">
    <name type="scientific">Achromobacter seleniivolatilans</name>
    <dbReference type="NCBI Taxonomy" id="3047478"/>
    <lineage>
        <taxon>Bacteria</taxon>
        <taxon>Pseudomonadati</taxon>
        <taxon>Pseudomonadota</taxon>
        <taxon>Betaproteobacteria</taxon>
        <taxon>Burkholderiales</taxon>
        <taxon>Alcaligenaceae</taxon>
        <taxon>Achromobacter</taxon>
    </lineage>
</organism>
<reference evidence="1 2" key="1">
    <citation type="submission" date="2023-08" db="EMBL/GenBank/DDBJ databases">
        <title>Achromobacter seleniivolatilans sp. nov., isolated from seleniferous soil.</title>
        <authorList>
            <person name="Zhang S."/>
            <person name="Li K."/>
            <person name="Peng J."/>
            <person name="Zhao Q."/>
            <person name="Wang H."/>
            <person name="Guo Y."/>
        </authorList>
    </citation>
    <scope>NUCLEOTIDE SEQUENCE [LARGE SCALE GENOMIC DNA]</scope>
    <source>
        <strain evidence="1 2">R39</strain>
    </source>
</reference>
<gene>
    <name evidence="1" type="ORF">RAS12_12090</name>
</gene>
<proteinExistence type="predicted"/>